<keyword evidence="5" id="KW-1185">Reference proteome</keyword>
<evidence type="ECO:0000259" key="3">
    <source>
        <dbReference type="Pfam" id="PF00632"/>
    </source>
</evidence>
<dbReference type="AlphaFoldDB" id="A0AAN0IZ91"/>
<protein>
    <recommendedName>
        <fullName evidence="3">HECT domain-containing protein</fullName>
    </recommendedName>
</protein>
<dbReference type="Proteomes" id="UP000007879">
    <property type="component" value="Unassembled WGS sequence"/>
</dbReference>
<feature type="chain" id="PRO_5042989082" description="HECT domain-containing protein" evidence="2">
    <location>
        <begin position="22"/>
        <end position="665"/>
    </location>
</feature>
<dbReference type="GeneID" id="109580729"/>
<dbReference type="Pfam" id="PF00632">
    <property type="entry name" value="HECT"/>
    <property type="match status" value="1"/>
</dbReference>
<sequence>MKRPLFSTTYLFFLFLLRSMSFNNDPASANKSLQTVLQEALRQLESHQLSQLINTQAVNISPTSDHGPSGTIPSVSFSVTQPVSICPVPATATPTTSRFISSTSGAIPVPQPSYNFHWNPKSLIGRKRKSSQSSSSAKCKEKKAATWTHTYVCLAKRDQVIIPNGQERAALQIAGLGEKTITVSRDADSQDMYDAIILDFPKLQQAGGFELLKIPDNGGKLLSIIEIPSTGYTASFLKPVARNAKLYIRPLQRNLSLEPCYNHHESLIGPPKENCLKCGKAIPIAELKSHISMCENSQNLGCSSEFFSTNQQEVFEDGVHFDPIEEVGVHMDPVVGTTCRSNDESNDHIVPSPVLYSNEDVSLVSIIEELQCNMEGDTFEMVVSRPTVLENALRRMMKPSFDPLKRLKDGPPLRLFAHSVYDFMCGIEPSQINVKISEVSDFLVQDFLLKVESMQDESSLKELLNDKDSILFECGYNKPICNVTLKDKGDVIQTIALHKVILSSLAELNQFCEGLSVLGVSHAMKKHPLLLSPFFCYDEDMQLTPDFIRNMFTEIHYSEHGSNERAREDQAYMYFIDYLDDCEVPSSEADETQVTLEKVLSFTGATRIPPQGFVSVTLNFNSENDSPTASTCAVQLTLPTKYRSYYDFKRSLDTAFSMHGGFGLV</sequence>
<reference evidence="4" key="2">
    <citation type="submission" date="2024-06" db="UniProtKB">
        <authorList>
            <consortium name="EnsemblMetazoa"/>
        </authorList>
    </citation>
    <scope>IDENTIFICATION</scope>
</reference>
<dbReference type="EnsemblMetazoa" id="XM_019994212.1">
    <property type="protein sequence ID" value="XP_019849771.1"/>
    <property type="gene ID" value="LOC109580729"/>
</dbReference>
<dbReference type="InterPro" id="IPR000569">
    <property type="entry name" value="HECT_dom"/>
</dbReference>
<accession>A0AAN0IZ91</accession>
<feature type="domain" description="HECT" evidence="3">
    <location>
        <begin position="593"/>
        <end position="664"/>
    </location>
</feature>
<organism evidence="4 5">
    <name type="scientific">Amphimedon queenslandica</name>
    <name type="common">Sponge</name>
    <dbReference type="NCBI Taxonomy" id="400682"/>
    <lineage>
        <taxon>Eukaryota</taxon>
        <taxon>Metazoa</taxon>
        <taxon>Porifera</taxon>
        <taxon>Demospongiae</taxon>
        <taxon>Heteroscleromorpha</taxon>
        <taxon>Haplosclerida</taxon>
        <taxon>Niphatidae</taxon>
        <taxon>Amphimedon</taxon>
    </lineage>
</organism>
<dbReference type="Gene3D" id="3.30.2410.10">
    <property type="entry name" value="Hect, E3 ligase catalytic domain"/>
    <property type="match status" value="1"/>
</dbReference>
<name>A0AAN0IZ91_AMPQE</name>
<proteinExistence type="predicted"/>
<evidence type="ECO:0000256" key="1">
    <source>
        <dbReference type="ARBA" id="ARBA00022786"/>
    </source>
</evidence>
<evidence type="ECO:0000313" key="5">
    <source>
        <dbReference type="Proteomes" id="UP000007879"/>
    </source>
</evidence>
<evidence type="ECO:0000313" key="4">
    <source>
        <dbReference type="EnsemblMetazoa" id="XP_019849771.1"/>
    </source>
</evidence>
<dbReference type="RefSeq" id="XP_019849771.1">
    <property type="nucleotide sequence ID" value="XM_019994212.1"/>
</dbReference>
<evidence type="ECO:0000256" key="2">
    <source>
        <dbReference type="SAM" id="SignalP"/>
    </source>
</evidence>
<feature type="signal peptide" evidence="2">
    <location>
        <begin position="1"/>
        <end position="21"/>
    </location>
</feature>
<dbReference type="SUPFAM" id="SSF56204">
    <property type="entry name" value="Hect, E3 ligase catalytic domain"/>
    <property type="match status" value="1"/>
</dbReference>
<dbReference type="GO" id="GO:0004842">
    <property type="term" value="F:ubiquitin-protein transferase activity"/>
    <property type="evidence" value="ECO:0007669"/>
    <property type="project" value="InterPro"/>
</dbReference>
<dbReference type="KEGG" id="aqu:109580729"/>
<reference evidence="5" key="1">
    <citation type="journal article" date="2010" name="Nature">
        <title>The Amphimedon queenslandica genome and the evolution of animal complexity.</title>
        <authorList>
            <person name="Srivastava M."/>
            <person name="Simakov O."/>
            <person name="Chapman J."/>
            <person name="Fahey B."/>
            <person name="Gauthier M.E."/>
            <person name="Mitros T."/>
            <person name="Richards G.S."/>
            <person name="Conaco C."/>
            <person name="Dacre M."/>
            <person name="Hellsten U."/>
            <person name="Larroux C."/>
            <person name="Putnam N.H."/>
            <person name="Stanke M."/>
            <person name="Adamska M."/>
            <person name="Darling A."/>
            <person name="Degnan S.M."/>
            <person name="Oakley T.H."/>
            <person name="Plachetzki D.C."/>
            <person name="Zhai Y."/>
            <person name="Adamski M."/>
            <person name="Calcino A."/>
            <person name="Cummins S.F."/>
            <person name="Goodstein D.M."/>
            <person name="Harris C."/>
            <person name="Jackson D.J."/>
            <person name="Leys S.P."/>
            <person name="Shu S."/>
            <person name="Woodcroft B.J."/>
            <person name="Vervoort M."/>
            <person name="Kosik K.S."/>
            <person name="Manning G."/>
            <person name="Degnan B.M."/>
            <person name="Rokhsar D.S."/>
        </authorList>
    </citation>
    <scope>NUCLEOTIDE SEQUENCE [LARGE SCALE GENOMIC DNA]</scope>
</reference>
<dbReference type="InterPro" id="IPR035983">
    <property type="entry name" value="Hect_E3_ubiquitin_ligase"/>
</dbReference>
<keyword evidence="1" id="KW-0833">Ubl conjugation pathway</keyword>
<keyword evidence="2" id="KW-0732">Signal</keyword>